<dbReference type="EMBL" id="CAADRP010000001">
    <property type="protein sequence ID" value="VFU20431.1"/>
    <property type="molecule type" value="Genomic_DNA"/>
</dbReference>
<protein>
    <submittedName>
        <fullName evidence="1">Uncharacterized protein</fullName>
    </submittedName>
</protein>
<sequence length="106" mass="12465">METVFSRQKHHAVSNYLSSLNLHPRTHTQISIICVWRYSISFLHLDFSGEANRPNEEPRKELHLLYTISILAYKAEYSVSYLVIFRYGGLECYWNVVMSSTNESYL</sequence>
<accession>A0A6N2JXM1</accession>
<organism evidence="1">
    <name type="scientific">Salix viminalis</name>
    <name type="common">Common osier</name>
    <name type="synonym">Basket willow</name>
    <dbReference type="NCBI Taxonomy" id="40686"/>
    <lineage>
        <taxon>Eukaryota</taxon>
        <taxon>Viridiplantae</taxon>
        <taxon>Streptophyta</taxon>
        <taxon>Embryophyta</taxon>
        <taxon>Tracheophyta</taxon>
        <taxon>Spermatophyta</taxon>
        <taxon>Magnoliopsida</taxon>
        <taxon>eudicotyledons</taxon>
        <taxon>Gunneridae</taxon>
        <taxon>Pentapetalae</taxon>
        <taxon>rosids</taxon>
        <taxon>fabids</taxon>
        <taxon>Malpighiales</taxon>
        <taxon>Salicaceae</taxon>
        <taxon>Saliceae</taxon>
        <taxon>Salix</taxon>
    </lineage>
</organism>
<gene>
    <name evidence="1" type="ORF">SVIM_LOCUS5421</name>
</gene>
<name>A0A6N2JXM1_SALVM</name>
<dbReference type="AlphaFoldDB" id="A0A6N2JXM1"/>
<evidence type="ECO:0000313" key="1">
    <source>
        <dbReference type="EMBL" id="VFU20431.1"/>
    </source>
</evidence>
<reference evidence="1" key="1">
    <citation type="submission" date="2019-03" db="EMBL/GenBank/DDBJ databases">
        <authorList>
            <person name="Mank J."/>
            <person name="Almeida P."/>
        </authorList>
    </citation>
    <scope>NUCLEOTIDE SEQUENCE</scope>
    <source>
        <strain evidence="1">78183</strain>
    </source>
</reference>
<proteinExistence type="predicted"/>